<name>A0A830F3Q7_9EURY</name>
<accession>A0A830F3Q7</accession>
<dbReference type="OrthoDB" id="240032at2157"/>
<evidence type="ECO:0000313" key="1">
    <source>
        <dbReference type="EMBL" id="GGL36380.1"/>
    </source>
</evidence>
<dbReference type="RefSeq" id="WP_188883606.1">
    <property type="nucleotide sequence ID" value="NZ_BMPF01000003.1"/>
</dbReference>
<evidence type="ECO:0000313" key="2">
    <source>
        <dbReference type="Proteomes" id="UP000628840"/>
    </source>
</evidence>
<keyword evidence="2" id="KW-1185">Reference proteome</keyword>
<protein>
    <recommendedName>
        <fullName evidence="3">Sugar-specific transcriptional regulator TrmB</fullName>
    </recommendedName>
</protein>
<evidence type="ECO:0008006" key="3">
    <source>
        <dbReference type="Google" id="ProtNLM"/>
    </source>
</evidence>
<comment type="caution">
    <text evidence="1">The sequence shown here is derived from an EMBL/GenBank/DDBJ whole genome shotgun (WGS) entry which is preliminary data.</text>
</comment>
<reference evidence="1 2" key="1">
    <citation type="journal article" date="2019" name="Int. J. Syst. Evol. Microbiol.">
        <title>The Global Catalogue of Microorganisms (GCM) 10K type strain sequencing project: providing services to taxonomists for standard genome sequencing and annotation.</title>
        <authorList>
            <consortium name="The Broad Institute Genomics Platform"/>
            <consortium name="The Broad Institute Genome Sequencing Center for Infectious Disease"/>
            <person name="Wu L."/>
            <person name="Ma J."/>
        </authorList>
    </citation>
    <scope>NUCLEOTIDE SEQUENCE [LARGE SCALE GENOMIC DNA]</scope>
    <source>
        <strain evidence="1 2">JCM 19585</strain>
    </source>
</reference>
<organism evidence="1 2">
    <name type="scientific">Halarchaeum grantii</name>
    <dbReference type="NCBI Taxonomy" id="1193105"/>
    <lineage>
        <taxon>Archaea</taxon>
        <taxon>Methanobacteriati</taxon>
        <taxon>Methanobacteriota</taxon>
        <taxon>Stenosarchaea group</taxon>
        <taxon>Halobacteria</taxon>
        <taxon>Halobacteriales</taxon>
        <taxon>Halobacteriaceae</taxon>
    </lineage>
</organism>
<dbReference type="AlphaFoldDB" id="A0A830F3Q7"/>
<gene>
    <name evidence="1" type="ORF">GCM10009037_19970</name>
</gene>
<sequence length="174" mass="19491">MSEFDPAPDTASTETSWPEGMDTFDRVYDVVLGLSELTDYHAIADTASCSVNAAKKHLDRLAEMGVARADTEARPARYARDEGYLEFREASRIAADLSVEEIVERVERLEAERNSYEDRFGTTDPSSVDVFAGDHETAHKRMTAVSDWRATIRDIRLHELARQLAQHGGHLVHA</sequence>
<dbReference type="Proteomes" id="UP000628840">
    <property type="component" value="Unassembled WGS sequence"/>
</dbReference>
<dbReference type="InterPro" id="IPR055766">
    <property type="entry name" value="DUF7342"/>
</dbReference>
<proteinExistence type="predicted"/>
<dbReference type="EMBL" id="BMPF01000003">
    <property type="protein sequence ID" value="GGL36380.1"/>
    <property type="molecule type" value="Genomic_DNA"/>
</dbReference>
<dbReference type="Pfam" id="PF24033">
    <property type="entry name" value="DUF7342"/>
    <property type="match status" value="1"/>
</dbReference>